<evidence type="ECO:0000313" key="13">
    <source>
        <dbReference type="EMBL" id="RDV06047.1"/>
    </source>
</evidence>
<evidence type="ECO:0000313" key="14">
    <source>
        <dbReference type="Proteomes" id="UP000263833"/>
    </source>
</evidence>
<keyword evidence="14" id="KW-1185">Reference proteome</keyword>
<keyword evidence="7 12" id="KW-1133">Transmembrane helix</keyword>
<keyword evidence="3" id="KW-0813">Transport</keyword>
<keyword evidence="8" id="KW-0406">Ion transport</keyword>
<reference evidence="14" key="1">
    <citation type="submission" date="2018-08" db="EMBL/GenBank/DDBJ databases">
        <authorList>
            <person name="Kim S.-J."/>
            <person name="Jung G.-Y."/>
        </authorList>
    </citation>
    <scope>NUCLEOTIDE SEQUENCE [LARGE SCALE GENOMIC DNA]</scope>
    <source>
        <strain evidence="14">GY_G</strain>
    </source>
</reference>
<comment type="caution">
    <text evidence="13">The sequence shown here is derived from an EMBL/GenBank/DDBJ whole genome shotgun (WGS) entry which is preliminary data.</text>
</comment>
<dbReference type="RefSeq" id="WP_115547608.1">
    <property type="nucleotide sequence ID" value="NZ_QRGP01000001.1"/>
</dbReference>
<dbReference type="SUPFAM" id="SSF143865">
    <property type="entry name" value="CorA soluble domain-like"/>
    <property type="match status" value="1"/>
</dbReference>
<protein>
    <submittedName>
        <fullName evidence="13">Magnesium and cobalt transport protein CorA</fullName>
    </submittedName>
</protein>
<keyword evidence="9 12" id="KW-0472">Membrane</keyword>
<dbReference type="Pfam" id="PF01544">
    <property type="entry name" value="CorA"/>
    <property type="match status" value="1"/>
</dbReference>
<dbReference type="GO" id="GO:0015095">
    <property type="term" value="F:magnesium ion transmembrane transporter activity"/>
    <property type="evidence" value="ECO:0007669"/>
    <property type="project" value="TreeGrafter"/>
</dbReference>
<dbReference type="EMBL" id="QRGP01000001">
    <property type="protein sequence ID" value="RDV06047.1"/>
    <property type="molecule type" value="Genomic_DNA"/>
</dbReference>
<dbReference type="GO" id="GO:0005886">
    <property type="term" value="C:plasma membrane"/>
    <property type="evidence" value="ECO:0007669"/>
    <property type="project" value="UniProtKB-SubCell"/>
</dbReference>
<dbReference type="FunFam" id="1.20.58.340:FF:000004">
    <property type="entry name" value="Magnesium transport protein CorA"/>
    <property type="match status" value="1"/>
</dbReference>
<comment type="similarity">
    <text evidence="2">Belongs to the CorA metal ion transporter (MIT) (TC 1.A.35) family.</text>
</comment>
<evidence type="ECO:0000256" key="6">
    <source>
        <dbReference type="ARBA" id="ARBA00022842"/>
    </source>
</evidence>
<sequence length="326" mass="37145">MTVVAARIYRDGRLLTDVDLAKPIPTLEKKEDFIWIGLHEPDAATIKTIQEHFGLHELAVEDALDPRHLPKMENYGETLFVVARTVHLEGPADNARIAYGNTAIFLGRQFIITVRHGSMRGHAPIRQQLEATPWLLKHGPDYVLHAILDFIVDGYFDVIDLVEEQVLAMEDQALVTFLDRAQTSRLFTLRRDLFRLQRILGPMEDLANRFVNIDLPQLDNEIDPYFRDLADHVRRVNYRVAGLRDTLTSVIETSGLLEQQRQGVITRQLAAWAAILAVPTAIAGIYGMNFKFMPELESRYGYFIVVGAMALICGSLFYRFKKLGWL</sequence>
<evidence type="ECO:0000256" key="12">
    <source>
        <dbReference type="SAM" id="Phobius"/>
    </source>
</evidence>
<dbReference type="PANTHER" id="PTHR46494">
    <property type="entry name" value="CORA FAMILY METAL ION TRANSPORTER (EUROFUNG)"/>
    <property type="match status" value="1"/>
</dbReference>
<keyword evidence="6" id="KW-0460">Magnesium</keyword>
<dbReference type="InterPro" id="IPR002523">
    <property type="entry name" value="MgTranspt_CorA/ZnTranspt_ZntB"/>
</dbReference>
<accession>A0A371BEW2</accession>
<feature type="transmembrane region" description="Helical" evidence="12">
    <location>
        <begin position="300"/>
        <end position="320"/>
    </location>
</feature>
<evidence type="ECO:0000256" key="3">
    <source>
        <dbReference type="ARBA" id="ARBA00022448"/>
    </source>
</evidence>
<dbReference type="InterPro" id="IPR045861">
    <property type="entry name" value="CorA_cytoplasmic_dom"/>
</dbReference>
<dbReference type="AlphaFoldDB" id="A0A371BEW2"/>
<keyword evidence="4" id="KW-1003">Cell membrane</keyword>
<comment type="catalytic activity">
    <reaction evidence="10">
        <text>Mg(2+)(in) = Mg(2+)(out)</text>
        <dbReference type="Rhea" id="RHEA:29827"/>
        <dbReference type="ChEBI" id="CHEBI:18420"/>
    </reaction>
</comment>
<dbReference type="Gene3D" id="1.20.58.340">
    <property type="entry name" value="Magnesium transport protein CorA, transmembrane region"/>
    <property type="match status" value="2"/>
</dbReference>
<evidence type="ECO:0000256" key="7">
    <source>
        <dbReference type="ARBA" id="ARBA00022989"/>
    </source>
</evidence>
<evidence type="ECO:0000256" key="10">
    <source>
        <dbReference type="ARBA" id="ARBA00034269"/>
    </source>
</evidence>
<keyword evidence="5 12" id="KW-0812">Transmembrane</keyword>
<dbReference type="OrthoDB" id="9803416at2"/>
<dbReference type="InterPro" id="IPR045863">
    <property type="entry name" value="CorA_TM1_TM2"/>
</dbReference>
<dbReference type="PANTHER" id="PTHR46494:SF1">
    <property type="entry name" value="CORA FAMILY METAL ION TRANSPORTER (EUROFUNG)"/>
    <property type="match status" value="1"/>
</dbReference>
<gene>
    <name evidence="13" type="ORF">DXH95_00940</name>
</gene>
<comment type="subcellular location">
    <subcellularLocation>
        <location evidence="1">Cell membrane</location>
        <topology evidence="1">Multi-pass membrane protein</topology>
    </subcellularLocation>
</comment>
<evidence type="ECO:0000256" key="4">
    <source>
        <dbReference type="ARBA" id="ARBA00022475"/>
    </source>
</evidence>
<dbReference type="CDD" id="cd12830">
    <property type="entry name" value="MtCorA-like"/>
    <property type="match status" value="1"/>
</dbReference>
<dbReference type="Proteomes" id="UP000263833">
    <property type="component" value="Unassembled WGS sequence"/>
</dbReference>
<evidence type="ECO:0000256" key="5">
    <source>
        <dbReference type="ARBA" id="ARBA00022692"/>
    </source>
</evidence>
<comment type="function">
    <text evidence="11">Mediates influx of magnesium ions. Alternates between open and closed states. Activated by low cytoplasmic Mg(2+) levels. Inactive when cytoplasmic Mg(2+) levels are high.</text>
</comment>
<dbReference type="GO" id="GO:0015087">
    <property type="term" value="F:cobalt ion transmembrane transporter activity"/>
    <property type="evidence" value="ECO:0007669"/>
    <property type="project" value="TreeGrafter"/>
</dbReference>
<evidence type="ECO:0000256" key="1">
    <source>
        <dbReference type="ARBA" id="ARBA00004651"/>
    </source>
</evidence>
<feature type="transmembrane region" description="Helical" evidence="12">
    <location>
        <begin position="269"/>
        <end position="288"/>
    </location>
</feature>
<evidence type="ECO:0000256" key="9">
    <source>
        <dbReference type="ARBA" id="ARBA00023136"/>
    </source>
</evidence>
<proteinExistence type="inferred from homology"/>
<dbReference type="SUPFAM" id="SSF144083">
    <property type="entry name" value="Magnesium transport protein CorA, transmembrane region"/>
    <property type="match status" value="1"/>
</dbReference>
<dbReference type="Gene3D" id="3.30.460.20">
    <property type="entry name" value="CorA soluble domain-like"/>
    <property type="match status" value="1"/>
</dbReference>
<evidence type="ECO:0000256" key="11">
    <source>
        <dbReference type="ARBA" id="ARBA00045497"/>
    </source>
</evidence>
<evidence type="ECO:0000256" key="2">
    <source>
        <dbReference type="ARBA" id="ARBA00009765"/>
    </source>
</evidence>
<dbReference type="GO" id="GO:0050897">
    <property type="term" value="F:cobalt ion binding"/>
    <property type="evidence" value="ECO:0007669"/>
    <property type="project" value="TreeGrafter"/>
</dbReference>
<dbReference type="GO" id="GO:0000287">
    <property type="term" value="F:magnesium ion binding"/>
    <property type="evidence" value="ECO:0007669"/>
    <property type="project" value="TreeGrafter"/>
</dbReference>
<organism evidence="13 14">
    <name type="scientific">Sphingorhabdus pulchriflava</name>
    <dbReference type="NCBI Taxonomy" id="2292257"/>
    <lineage>
        <taxon>Bacteria</taxon>
        <taxon>Pseudomonadati</taxon>
        <taxon>Pseudomonadota</taxon>
        <taxon>Alphaproteobacteria</taxon>
        <taxon>Sphingomonadales</taxon>
        <taxon>Sphingomonadaceae</taxon>
        <taxon>Sphingorhabdus</taxon>
    </lineage>
</organism>
<evidence type="ECO:0000256" key="8">
    <source>
        <dbReference type="ARBA" id="ARBA00023065"/>
    </source>
</evidence>
<name>A0A371BEW2_9SPHN</name>